<evidence type="ECO:0000313" key="3">
    <source>
        <dbReference type="EMBL" id="KAK3320193.1"/>
    </source>
</evidence>
<keyword evidence="2" id="KW-0732">Signal</keyword>
<evidence type="ECO:0008006" key="5">
    <source>
        <dbReference type="Google" id="ProtNLM"/>
    </source>
</evidence>
<feature type="chain" id="PRO_5041908398" description="Secreted protein" evidence="2">
    <location>
        <begin position="24"/>
        <end position="204"/>
    </location>
</feature>
<comment type="caution">
    <text evidence="3">The sequence shown here is derived from an EMBL/GenBank/DDBJ whole genome shotgun (WGS) entry which is preliminary data.</text>
</comment>
<feature type="signal peptide" evidence="2">
    <location>
        <begin position="1"/>
        <end position="23"/>
    </location>
</feature>
<organism evidence="3 4">
    <name type="scientific">Cercophora scortea</name>
    <dbReference type="NCBI Taxonomy" id="314031"/>
    <lineage>
        <taxon>Eukaryota</taxon>
        <taxon>Fungi</taxon>
        <taxon>Dikarya</taxon>
        <taxon>Ascomycota</taxon>
        <taxon>Pezizomycotina</taxon>
        <taxon>Sordariomycetes</taxon>
        <taxon>Sordariomycetidae</taxon>
        <taxon>Sordariales</taxon>
        <taxon>Lasiosphaeriaceae</taxon>
        <taxon>Cercophora</taxon>
    </lineage>
</organism>
<reference evidence="3" key="1">
    <citation type="journal article" date="2023" name="Mol. Phylogenet. Evol.">
        <title>Genome-scale phylogeny and comparative genomics of the fungal order Sordariales.</title>
        <authorList>
            <person name="Hensen N."/>
            <person name="Bonometti L."/>
            <person name="Westerberg I."/>
            <person name="Brannstrom I.O."/>
            <person name="Guillou S."/>
            <person name="Cros-Aarteil S."/>
            <person name="Calhoun S."/>
            <person name="Haridas S."/>
            <person name="Kuo A."/>
            <person name="Mondo S."/>
            <person name="Pangilinan J."/>
            <person name="Riley R."/>
            <person name="LaButti K."/>
            <person name="Andreopoulos B."/>
            <person name="Lipzen A."/>
            <person name="Chen C."/>
            <person name="Yan M."/>
            <person name="Daum C."/>
            <person name="Ng V."/>
            <person name="Clum A."/>
            <person name="Steindorff A."/>
            <person name="Ohm R.A."/>
            <person name="Martin F."/>
            <person name="Silar P."/>
            <person name="Natvig D.O."/>
            <person name="Lalanne C."/>
            <person name="Gautier V."/>
            <person name="Ament-Velasquez S.L."/>
            <person name="Kruys A."/>
            <person name="Hutchinson M.I."/>
            <person name="Powell A.J."/>
            <person name="Barry K."/>
            <person name="Miller A.N."/>
            <person name="Grigoriev I.V."/>
            <person name="Debuchy R."/>
            <person name="Gladieux P."/>
            <person name="Hiltunen Thoren M."/>
            <person name="Johannesson H."/>
        </authorList>
    </citation>
    <scope>NUCLEOTIDE SEQUENCE</scope>
    <source>
        <strain evidence="3">SMH4131-1</strain>
    </source>
</reference>
<name>A0AAE0M6C0_9PEZI</name>
<protein>
    <recommendedName>
        <fullName evidence="5">Secreted protein</fullName>
    </recommendedName>
</protein>
<evidence type="ECO:0000256" key="2">
    <source>
        <dbReference type="SAM" id="SignalP"/>
    </source>
</evidence>
<evidence type="ECO:0000313" key="4">
    <source>
        <dbReference type="Proteomes" id="UP001286456"/>
    </source>
</evidence>
<feature type="region of interest" description="Disordered" evidence="1">
    <location>
        <begin position="181"/>
        <end position="204"/>
    </location>
</feature>
<sequence length="204" mass="21852">MKLGIPHLAAAALLLLLPGMSSAAPAPEPEPTQAAQAAQVTAAPDVNAAVAWWPEGALDRPNPFTIWRSSRVPWGNLAAARGFWTSHWPEGLSRGLGAWPSEHRTRTHTPLVVITPDMWMVAPHQPTAAPTNADSEVSGEYYNNNDVDVDVEPPAETSHAGHGDRDYRLHHFRDVVPVPVPSPTVAPSEASRPAATTLVTLTRA</sequence>
<accession>A0AAE0M6C0</accession>
<dbReference type="Proteomes" id="UP001286456">
    <property type="component" value="Unassembled WGS sequence"/>
</dbReference>
<reference evidence="3" key="2">
    <citation type="submission" date="2023-06" db="EMBL/GenBank/DDBJ databases">
        <authorList>
            <consortium name="Lawrence Berkeley National Laboratory"/>
            <person name="Haridas S."/>
            <person name="Hensen N."/>
            <person name="Bonometti L."/>
            <person name="Westerberg I."/>
            <person name="Brannstrom I.O."/>
            <person name="Guillou S."/>
            <person name="Cros-Aarteil S."/>
            <person name="Calhoun S."/>
            <person name="Kuo A."/>
            <person name="Mondo S."/>
            <person name="Pangilinan J."/>
            <person name="Riley R."/>
            <person name="Labutti K."/>
            <person name="Andreopoulos B."/>
            <person name="Lipzen A."/>
            <person name="Chen C."/>
            <person name="Yanf M."/>
            <person name="Daum C."/>
            <person name="Ng V."/>
            <person name="Clum A."/>
            <person name="Steindorff A."/>
            <person name="Ohm R."/>
            <person name="Martin F."/>
            <person name="Silar P."/>
            <person name="Natvig D."/>
            <person name="Lalanne C."/>
            <person name="Gautier V."/>
            <person name="Ament-Velasquez S.L."/>
            <person name="Kruys A."/>
            <person name="Hutchinson M.I."/>
            <person name="Powell A.J."/>
            <person name="Barry K."/>
            <person name="Miller A.N."/>
            <person name="Grigoriev I.V."/>
            <person name="Debuchy R."/>
            <person name="Gladieux P."/>
            <person name="Thoren M.H."/>
            <person name="Johannesson H."/>
        </authorList>
    </citation>
    <scope>NUCLEOTIDE SEQUENCE</scope>
    <source>
        <strain evidence="3">SMH4131-1</strain>
    </source>
</reference>
<dbReference type="AlphaFoldDB" id="A0AAE0M6C0"/>
<evidence type="ECO:0000256" key="1">
    <source>
        <dbReference type="SAM" id="MobiDB-lite"/>
    </source>
</evidence>
<gene>
    <name evidence="3" type="ORF">B0T19DRAFT_468425</name>
</gene>
<keyword evidence="4" id="KW-1185">Reference proteome</keyword>
<dbReference type="EMBL" id="JAUEPO010000006">
    <property type="protein sequence ID" value="KAK3320193.1"/>
    <property type="molecule type" value="Genomic_DNA"/>
</dbReference>
<proteinExistence type="predicted"/>